<comment type="caution">
    <text evidence="1">The sequence shown here is derived from an EMBL/GenBank/DDBJ whole genome shotgun (WGS) entry which is preliminary data.</text>
</comment>
<evidence type="ECO:0008006" key="3">
    <source>
        <dbReference type="Google" id="ProtNLM"/>
    </source>
</evidence>
<sequence length="59" mass="6112">MACPHAATATATAALFVKTIHPNWSATGIKSALITITFIMEPDAVVNPDLELAFGSGNI</sequence>
<organism evidence="1 2">
    <name type="scientific">Rubroshorea leprosula</name>
    <dbReference type="NCBI Taxonomy" id="152421"/>
    <lineage>
        <taxon>Eukaryota</taxon>
        <taxon>Viridiplantae</taxon>
        <taxon>Streptophyta</taxon>
        <taxon>Embryophyta</taxon>
        <taxon>Tracheophyta</taxon>
        <taxon>Spermatophyta</taxon>
        <taxon>Magnoliopsida</taxon>
        <taxon>eudicotyledons</taxon>
        <taxon>Gunneridae</taxon>
        <taxon>Pentapetalae</taxon>
        <taxon>rosids</taxon>
        <taxon>malvids</taxon>
        <taxon>Malvales</taxon>
        <taxon>Dipterocarpaceae</taxon>
        <taxon>Rubroshorea</taxon>
    </lineage>
</organism>
<evidence type="ECO:0000313" key="1">
    <source>
        <dbReference type="EMBL" id="GKV32976.1"/>
    </source>
</evidence>
<dbReference type="GO" id="GO:0004252">
    <property type="term" value="F:serine-type endopeptidase activity"/>
    <property type="evidence" value="ECO:0007669"/>
    <property type="project" value="InterPro"/>
</dbReference>
<proteinExistence type="predicted"/>
<dbReference type="Gene3D" id="3.40.50.200">
    <property type="entry name" value="Peptidase S8/S53 domain"/>
    <property type="match status" value="1"/>
</dbReference>
<protein>
    <recommendedName>
        <fullName evidence="3">Peptidase S8/S53 domain-containing protein</fullName>
    </recommendedName>
</protein>
<keyword evidence="2" id="KW-1185">Reference proteome</keyword>
<dbReference type="GO" id="GO:0006508">
    <property type="term" value="P:proteolysis"/>
    <property type="evidence" value="ECO:0007669"/>
    <property type="project" value="InterPro"/>
</dbReference>
<gene>
    <name evidence="1" type="ORF">SLEP1_g41536</name>
</gene>
<name>A0AAV5L6X7_9ROSI</name>
<evidence type="ECO:0000313" key="2">
    <source>
        <dbReference type="Proteomes" id="UP001054252"/>
    </source>
</evidence>
<dbReference type="Proteomes" id="UP001054252">
    <property type="component" value="Unassembled WGS sequence"/>
</dbReference>
<reference evidence="1 2" key="1">
    <citation type="journal article" date="2021" name="Commun. Biol.">
        <title>The genome of Shorea leprosula (Dipterocarpaceae) highlights the ecological relevance of drought in aseasonal tropical rainforests.</title>
        <authorList>
            <person name="Ng K.K.S."/>
            <person name="Kobayashi M.J."/>
            <person name="Fawcett J.A."/>
            <person name="Hatakeyama M."/>
            <person name="Paape T."/>
            <person name="Ng C.H."/>
            <person name="Ang C.C."/>
            <person name="Tnah L.H."/>
            <person name="Lee C.T."/>
            <person name="Nishiyama T."/>
            <person name="Sese J."/>
            <person name="O'Brien M.J."/>
            <person name="Copetti D."/>
            <person name="Mohd Noor M.I."/>
            <person name="Ong R.C."/>
            <person name="Putra M."/>
            <person name="Sireger I.Z."/>
            <person name="Indrioko S."/>
            <person name="Kosugi Y."/>
            <person name="Izuno A."/>
            <person name="Isagi Y."/>
            <person name="Lee S.L."/>
            <person name="Shimizu K.K."/>
        </authorList>
    </citation>
    <scope>NUCLEOTIDE SEQUENCE [LARGE SCALE GENOMIC DNA]</scope>
    <source>
        <strain evidence="1">214</strain>
    </source>
</reference>
<accession>A0AAV5L6X7</accession>
<dbReference type="EMBL" id="BPVZ01000098">
    <property type="protein sequence ID" value="GKV32976.1"/>
    <property type="molecule type" value="Genomic_DNA"/>
</dbReference>
<dbReference type="InterPro" id="IPR036852">
    <property type="entry name" value="Peptidase_S8/S53_dom_sf"/>
</dbReference>
<dbReference type="AlphaFoldDB" id="A0AAV5L6X7"/>